<organism evidence="2 3">
    <name type="scientific">Sphingomicrobium lutaoense</name>
    <dbReference type="NCBI Taxonomy" id="515949"/>
    <lineage>
        <taxon>Bacteria</taxon>
        <taxon>Pseudomonadati</taxon>
        <taxon>Pseudomonadota</taxon>
        <taxon>Alphaproteobacteria</taxon>
        <taxon>Sphingomonadales</taxon>
        <taxon>Sphingomonadaceae</taxon>
        <taxon>Sphingomicrobium</taxon>
    </lineage>
</organism>
<sequence>MIHALLRDRNGASAAEFALLLPLLMILTLGTIDAGRYMWEVNEAKKATQYGARWAIVTDPVEGALITENFVDKSVGGVTLTQGDNIPAAALGTITCTNVSCTCTGACLASASAYNGAAFNALVQRMQLMDPRITPAQVRVSYSGSGLGFAGDPNGPDISPIVTVSLSGKTFTPVTTFLLATVTMPDFRTSLTAEDLSGSDSN</sequence>
<reference evidence="2 3" key="1">
    <citation type="submission" date="2020-08" db="EMBL/GenBank/DDBJ databases">
        <title>Genomic Encyclopedia of Type Strains, Phase IV (KMG-IV): sequencing the most valuable type-strain genomes for metagenomic binning, comparative biology and taxonomic classification.</title>
        <authorList>
            <person name="Goeker M."/>
        </authorList>
    </citation>
    <scope>NUCLEOTIDE SEQUENCE [LARGE SCALE GENOMIC DNA]</scope>
    <source>
        <strain evidence="2 3">DSM 24194</strain>
    </source>
</reference>
<comment type="caution">
    <text evidence="2">The sequence shown here is derived from an EMBL/GenBank/DDBJ whole genome shotgun (WGS) entry which is preliminary data.</text>
</comment>
<dbReference type="InterPro" id="IPR012495">
    <property type="entry name" value="TadE-like_dom"/>
</dbReference>
<evidence type="ECO:0000313" key="3">
    <source>
        <dbReference type="Proteomes" id="UP000578569"/>
    </source>
</evidence>
<name>A0A839Z219_9SPHN</name>
<protein>
    <submittedName>
        <fullName evidence="2">Flp pilus assembly protein TadG</fullName>
    </submittedName>
</protein>
<dbReference type="Proteomes" id="UP000578569">
    <property type="component" value="Unassembled WGS sequence"/>
</dbReference>
<accession>A0A839Z219</accession>
<feature type="domain" description="TadE-like" evidence="1">
    <location>
        <begin position="11"/>
        <end position="53"/>
    </location>
</feature>
<dbReference type="AlphaFoldDB" id="A0A839Z219"/>
<gene>
    <name evidence="2" type="ORF">FHS50_001752</name>
</gene>
<dbReference type="Pfam" id="PF07811">
    <property type="entry name" value="TadE"/>
    <property type="match status" value="1"/>
</dbReference>
<evidence type="ECO:0000259" key="1">
    <source>
        <dbReference type="Pfam" id="PF07811"/>
    </source>
</evidence>
<evidence type="ECO:0000313" key="2">
    <source>
        <dbReference type="EMBL" id="MBB3764690.1"/>
    </source>
</evidence>
<keyword evidence="3" id="KW-1185">Reference proteome</keyword>
<proteinExistence type="predicted"/>
<dbReference type="RefSeq" id="WP_246333106.1">
    <property type="nucleotide sequence ID" value="NZ_JACICF010000002.1"/>
</dbReference>
<dbReference type="EMBL" id="JACICF010000002">
    <property type="protein sequence ID" value="MBB3764690.1"/>
    <property type="molecule type" value="Genomic_DNA"/>
</dbReference>